<feature type="short sequence motif" description="Histidine triad motif" evidence="2 3">
    <location>
        <begin position="99"/>
        <end position="103"/>
    </location>
</feature>
<dbReference type="STRING" id="1795632.TH606_05865"/>
<dbReference type="PRINTS" id="PR00332">
    <property type="entry name" value="HISTRIAD"/>
</dbReference>
<organism evidence="5 6">
    <name type="scientific">Thermodesulfatator autotrophicus</name>
    <dbReference type="NCBI Taxonomy" id="1795632"/>
    <lineage>
        <taxon>Bacteria</taxon>
        <taxon>Pseudomonadati</taxon>
        <taxon>Thermodesulfobacteriota</taxon>
        <taxon>Thermodesulfobacteria</taxon>
        <taxon>Thermodesulfobacteriales</taxon>
        <taxon>Thermodesulfatatoraceae</taxon>
        <taxon>Thermodesulfatator</taxon>
    </lineage>
</organism>
<dbReference type="Gene3D" id="3.30.428.10">
    <property type="entry name" value="HIT-like"/>
    <property type="match status" value="1"/>
</dbReference>
<dbReference type="OrthoDB" id="9784774at2"/>
<comment type="caution">
    <text evidence="5">The sequence shown here is derived from an EMBL/GenBank/DDBJ whole genome shotgun (WGS) entry which is preliminary data.</text>
</comment>
<dbReference type="CDD" id="cd01276">
    <property type="entry name" value="PKCI_related"/>
    <property type="match status" value="1"/>
</dbReference>
<name>A0A177E9G4_9BACT</name>
<dbReference type="PROSITE" id="PS00892">
    <property type="entry name" value="HIT_1"/>
    <property type="match status" value="1"/>
</dbReference>
<evidence type="ECO:0000256" key="2">
    <source>
        <dbReference type="PIRSR" id="PIRSR601310-3"/>
    </source>
</evidence>
<dbReference type="PROSITE" id="PS51084">
    <property type="entry name" value="HIT_2"/>
    <property type="match status" value="1"/>
</dbReference>
<sequence length="109" mass="12324">MAEECIFCKIINNEIPADFVYKGERIVAFKDINPQAPIHILIVPKKHIRSINDLTEEDAPLVAEMIMVAKQLAKELGTAERGYKLFFNVEKGGGQLIFHIHLHLVGGWK</sequence>
<reference evidence="5 6" key="1">
    <citation type="submission" date="2016-02" db="EMBL/GenBank/DDBJ databases">
        <title>Draft genome sequence of Thermodesulfatator sp. S606.</title>
        <authorList>
            <person name="Lai Q."/>
            <person name="Cao J."/>
            <person name="Dupont S."/>
            <person name="Shao Z."/>
            <person name="Jebbar M."/>
            <person name="Alain K."/>
        </authorList>
    </citation>
    <scope>NUCLEOTIDE SEQUENCE [LARGE SCALE GENOMIC DNA]</scope>
    <source>
        <strain evidence="5 6">S606</strain>
    </source>
</reference>
<dbReference type="Proteomes" id="UP000076964">
    <property type="component" value="Unassembled WGS sequence"/>
</dbReference>
<dbReference type="RefSeq" id="WP_068541988.1">
    <property type="nucleotide sequence ID" value="NZ_LSFI01000023.1"/>
</dbReference>
<evidence type="ECO:0000256" key="3">
    <source>
        <dbReference type="PROSITE-ProRule" id="PRU00464"/>
    </source>
</evidence>
<dbReference type="InterPro" id="IPR036265">
    <property type="entry name" value="HIT-like_sf"/>
</dbReference>
<evidence type="ECO:0000313" key="6">
    <source>
        <dbReference type="Proteomes" id="UP000076964"/>
    </source>
</evidence>
<evidence type="ECO:0000313" key="5">
    <source>
        <dbReference type="EMBL" id="OAG27639.1"/>
    </source>
</evidence>
<dbReference type="AlphaFoldDB" id="A0A177E9G4"/>
<feature type="active site" description="Tele-AMP-histidine intermediate" evidence="1">
    <location>
        <position position="101"/>
    </location>
</feature>
<dbReference type="InterPro" id="IPR019808">
    <property type="entry name" value="Histidine_triad_CS"/>
</dbReference>
<dbReference type="InterPro" id="IPR001310">
    <property type="entry name" value="Histidine_triad_HIT"/>
</dbReference>
<dbReference type="SUPFAM" id="SSF54197">
    <property type="entry name" value="HIT-like"/>
    <property type="match status" value="1"/>
</dbReference>
<gene>
    <name evidence="5" type="ORF">TH606_05865</name>
</gene>
<dbReference type="PANTHER" id="PTHR23089">
    <property type="entry name" value="HISTIDINE TRIAD HIT PROTEIN"/>
    <property type="match status" value="1"/>
</dbReference>
<accession>A0A177E9G4</accession>
<dbReference type="GO" id="GO:0003824">
    <property type="term" value="F:catalytic activity"/>
    <property type="evidence" value="ECO:0007669"/>
    <property type="project" value="InterPro"/>
</dbReference>
<evidence type="ECO:0000259" key="4">
    <source>
        <dbReference type="PROSITE" id="PS51084"/>
    </source>
</evidence>
<evidence type="ECO:0000256" key="1">
    <source>
        <dbReference type="PIRSR" id="PIRSR601310-1"/>
    </source>
</evidence>
<dbReference type="InterPro" id="IPR011146">
    <property type="entry name" value="HIT-like"/>
</dbReference>
<feature type="domain" description="HIT" evidence="4">
    <location>
        <begin position="6"/>
        <end position="109"/>
    </location>
</feature>
<protein>
    <submittedName>
        <fullName evidence="5">Histidine triad nucleotide-binding protein</fullName>
    </submittedName>
</protein>
<keyword evidence="6" id="KW-1185">Reference proteome</keyword>
<dbReference type="EMBL" id="LSFI01000023">
    <property type="protein sequence ID" value="OAG27639.1"/>
    <property type="molecule type" value="Genomic_DNA"/>
</dbReference>
<dbReference type="Pfam" id="PF11969">
    <property type="entry name" value="DcpS_C"/>
    <property type="match status" value="1"/>
</dbReference>
<proteinExistence type="predicted"/>